<gene>
    <name evidence="2" type="ORF">ASPZODRAFT_1093094</name>
</gene>
<proteinExistence type="predicted"/>
<dbReference type="OrthoDB" id="2104739at2759"/>
<dbReference type="Pfam" id="PF13391">
    <property type="entry name" value="HNH_2"/>
    <property type="match status" value="1"/>
</dbReference>
<reference evidence="3" key="1">
    <citation type="journal article" date="2017" name="Genome Biol.">
        <title>Comparative genomics reveals high biological diversity and specific adaptations in the industrially and medically important fungal genus Aspergillus.</title>
        <authorList>
            <person name="de Vries R.P."/>
            <person name="Riley R."/>
            <person name="Wiebenga A."/>
            <person name="Aguilar-Osorio G."/>
            <person name="Amillis S."/>
            <person name="Uchima C.A."/>
            <person name="Anderluh G."/>
            <person name="Asadollahi M."/>
            <person name="Askin M."/>
            <person name="Barry K."/>
            <person name="Battaglia E."/>
            <person name="Bayram O."/>
            <person name="Benocci T."/>
            <person name="Braus-Stromeyer S.A."/>
            <person name="Caldana C."/>
            <person name="Canovas D."/>
            <person name="Cerqueira G.C."/>
            <person name="Chen F."/>
            <person name="Chen W."/>
            <person name="Choi C."/>
            <person name="Clum A."/>
            <person name="Dos Santos R.A."/>
            <person name="Damasio A.R."/>
            <person name="Diallinas G."/>
            <person name="Emri T."/>
            <person name="Fekete E."/>
            <person name="Flipphi M."/>
            <person name="Freyberg S."/>
            <person name="Gallo A."/>
            <person name="Gournas C."/>
            <person name="Habgood R."/>
            <person name="Hainaut M."/>
            <person name="Harispe M.L."/>
            <person name="Henrissat B."/>
            <person name="Hilden K.S."/>
            <person name="Hope R."/>
            <person name="Hossain A."/>
            <person name="Karabika E."/>
            <person name="Karaffa L."/>
            <person name="Karanyi Z."/>
            <person name="Krasevec N."/>
            <person name="Kuo A."/>
            <person name="Kusch H."/>
            <person name="LaButti K."/>
            <person name="Lagendijk E.L."/>
            <person name="Lapidus A."/>
            <person name="Levasseur A."/>
            <person name="Lindquist E."/>
            <person name="Lipzen A."/>
            <person name="Logrieco A.F."/>
            <person name="MacCabe A."/>
            <person name="Maekelae M.R."/>
            <person name="Malavazi I."/>
            <person name="Melin P."/>
            <person name="Meyer V."/>
            <person name="Mielnichuk N."/>
            <person name="Miskei M."/>
            <person name="Molnar A.P."/>
            <person name="Mule G."/>
            <person name="Ngan C.Y."/>
            <person name="Orejas M."/>
            <person name="Orosz E."/>
            <person name="Ouedraogo J.P."/>
            <person name="Overkamp K.M."/>
            <person name="Park H.-S."/>
            <person name="Perrone G."/>
            <person name="Piumi F."/>
            <person name="Punt P.J."/>
            <person name="Ram A.F."/>
            <person name="Ramon A."/>
            <person name="Rauscher S."/>
            <person name="Record E."/>
            <person name="Riano-Pachon D.M."/>
            <person name="Robert V."/>
            <person name="Roehrig J."/>
            <person name="Ruller R."/>
            <person name="Salamov A."/>
            <person name="Salih N.S."/>
            <person name="Samson R.A."/>
            <person name="Sandor E."/>
            <person name="Sanguinetti M."/>
            <person name="Schuetze T."/>
            <person name="Sepcic K."/>
            <person name="Shelest E."/>
            <person name="Sherlock G."/>
            <person name="Sophianopoulou V."/>
            <person name="Squina F.M."/>
            <person name="Sun H."/>
            <person name="Susca A."/>
            <person name="Todd R.B."/>
            <person name="Tsang A."/>
            <person name="Unkles S.E."/>
            <person name="van de Wiele N."/>
            <person name="van Rossen-Uffink D."/>
            <person name="Oliveira J.V."/>
            <person name="Vesth T.C."/>
            <person name="Visser J."/>
            <person name="Yu J.-H."/>
            <person name="Zhou M."/>
            <person name="Andersen M.R."/>
            <person name="Archer D.B."/>
            <person name="Baker S.E."/>
            <person name="Benoit I."/>
            <person name="Brakhage A.A."/>
            <person name="Braus G.H."/>
            <person name="Fischer R."/>
            <person name="Frisvad J.C."/>
            <person name="Goldman G.H."/>
            <person name="Houbraken J."/>
            <person name="Oakley B."/>
            <person name="Pocsi I."/>
            <person name="Scazzocchio C."/>
            <person name="Seiboth B."/>
            <person name="vanKuyk P.A."/>
            <person name="Wortman J."/>
            <person name="Dyer P.S."/>
            <person name="Grigoriev I.V."/>
        </authorList>
    </citation>
    <scope>NUCLEOTIDE SEQUENCE [LARGE SCALE GENOMIC DNA]</scope>
    <source>
        <strain evidence="3">CBS 506.65</strain>
    </source>
</reference>
<feature type="domain" description="HNH nuclease" evidence="1">
    <location>
        <begin position="64"/>
        <end position="176"/>
    </location>
</feature>
<dbReference type="STRING" id="1073090.A0A1L9SSF7"/>
<dbReference type="InterPro" id="IPR003615">
    <property type="entry name" value="HNH_nuc"/>
</dbReference>
<sequence>MGSLSSFAKYLVDYFFLPLKALAVKTPQPTPASSQSKTPETAIGTPQRVSNLRQACLIRDRHRCVITRKFDAQEAQKRYKRDRRNIKDDDGLSLLPERDAMAYLEVAHIIPHSLMSVTGEGEWRLTDTKQMAYQILKMFNPDAIHLINGVDIDRPMNALTLTHDLHKLFGNFEIAFSPVGSQPHTYTIDYLESDRMGRIERLPITVTLYLTPDRSIDPPSPQLLKIHHAIGRILHMSAAGDYIDDILYNIEGMESGQVMPNGSTRLDDYVRFRLGGDVNVCILENYLSCYHVLEPC</sequence>
<keyword evidence="3" id="KW-1185">Reference proteome</keyword>
<dbReference type="Proteomes" id="UP000184188">
    <property type="component" value="Unassembled WGS sequence"/>
</dbReference>
<dbReference type="EMBL" id="KV878337">
    <property type="protein sequence ID" value="OJJ50041.1"/>
    <property type="molecule type" value="Genomic_DNA"/>
</dbReference>
<organism evidence="2 3">
    <name type="scientific">Penicilliopsis zonata CBS 506.65</name>
    <dbReference type="NCBI Taxonomy" id="1073090"/>
    <lineage>
        <taxon>Eukaryota</taxon>
        <taxon>Fungi</taxon>
        <taxon>Dikarya</taxon>
        <taxon>Ascomycota</taxon>
        <taxon>Pezizomycotina</taxon>
        <taxon>Eurotiomycetes</taxon>
        <taxon>Eurotiomycetidae</taxon>
        <taxon>Eurotiales</taxon>
        <taxon>Aspergillaceae</taxon>
        <taxon>Penicilliopsis</taxon>
    </lineage>
</organism>
<name>A0A1L9SSF7_9EURO</name>
<dbReference type="AlphaFoldDB" id="A0A1L9SSF7"/>
<accession>A0A1L9SSF7</accession>
<dbReference type="VEuPathDB" id="FungiDB:ASPZODRAFT_1093094"/>
<dbReference type="GeneID" id="34607442"/>
<evidence type="ECO:0000313" key="2">
    <source>
        <dbReference type="EMBL" id="OJJ50041.1"/>
    </source>
</evidence>
<protein>
    <recommendedName>
        <fullName evidence="1">HNH nuclease domain-containing protein</fullName>
    </recommendedName>
</protein>
<evidence type="ECO:0000259" key="1">
    <source>
        <dbReference type="Pfam" id="PF13391"/>
    </source>
</evidence>
<evidence type="ECO:0000313" key="3">
    <source>
        <dbReference type="Proteomes" id="UP000184188"/>
    </source>
</evidence>
<dbReference type="RefSeq" id="XP_022584551.1">
    <property type="nucleotide sequence ID" value="XM_022720977.1"/>
</dbReference>